<organism evidence="4 6">
    <name type="scientific">Frankliniella fusca</name>
    <dbReference type="NCBI Taxonomy" id="407009"/>
    <lineage>
        <taxon>Eukaryota</taxon>
        <taxon>Metazoa</taxon>
        <taxon>Ecdysozoa</taxon>
        <taxon>Arthropoda</taxon>
        <taxon>Hexapoda</taxon>
        <taxon>Insecta</taxon>
        <taxon>Pterygota</taxon>
        <taxon>Neoptera</taxon>
        <taxon>Paraneoptera</taxon>
        <taxon>Thysanoptera</taxon>
        <taxon>Terebrantia</taxon>
        <taxon>Thripoidea</taxon>
        <taxon>Thripidae</taxon>
        <taxon>Frankliniella</taxon>
    </lineage>
</organism>
<dbReference type="Pfam" id="PF13837">
    <property type="entry name" value="Myb_DNA-bind_4"/>
    <property type="match status" value="1"/>
</dbReference>
<dbReference type="AlphaFoldDB" id="A0AAE1HTC6"/>
<dbReference type="EMBL" id="JAHWGI010000085">
    <property type="protein sequence ID" value="KAK3909076.1"/>
    <property type="molecule type" value="Genomic_DNA"/>
</dbReference>
<evidence type="ECO:0000313" key="4">
    <source>
        <dbReference type="EMBL" id="KAK3926400.1"/>
    </source>
</evidence>
<reference evidence="4" key="2">
    <citation type="journal article" date="2023" name="BMC Genomics">
        <title>Pest status, molecular evolution, and epigenetic factors derived from the genome assembly of Frankliniella fusca, a thysanopteran phytovirus vector.</title>
        <authorList>
            <person name="Catto M.A."/>
            <person name="Labadie P.E."/>
            <person name="Jacobson A.L."/>
            <person name="Kennedy G.G."/>
            <person name="Srinivasan R."/>
            <person name="Hunt B.G."/>
        </authorList>
    </citation>
    <scope>NUCLEOTIDE SEQUENCE</scope>
    <source>
        <strain evidence="4">PL_HMW_Pooled</strain>
    </source>
</reference>
<evidence type="ECO:0000313" key="6">
    <source>
        <dbReference type="Proteomes" id="UP001219518"/>
    </source>
</evidence>
<evidence type="ECO:0000259" key="2">
    <source>
        <dbReference type="Pfam" id="PF13837"/>
    </source>
</evidence>
<keyword evidence="6" id="KW-1185">Reference proteome</keyword>
<dbReference type="Gene3D" id="1.10.10.60">
    <property type="entry name" value="Homeodomain-like"/>
    <property type="match status" value="1"/>
</dbReference>
<dbReference type="EMBL" id="JAHWGI010001255">
    <property type="protein sequence ID" value="KAK3926400.1"/>
    <property type="molecule type" value="Genomic_DNA"/>
</dbReference>
<dbReference type="Proteomes" id="UP001219518">
    <property type="component" value="Unassembled WGS sequence"/>
</dbReference>
<evidence type="ECO:0000256" key="1">
    <source>
        <dbReference type="SAM" id="MobiDB-lite"/>
    </source>
</evidence>
<dbReference type="PANTHER" id="PTHR47595:SF1">
    <property type="entry name" value="MYB_SANT-LIKE DNA-BINDING DOMAIN-CONTAINING PROTEIN"/>
    <property type="match status" value="1"/>
</dbReference>
<dbReference type="PANTHER" id="PTHR47595">
    <property type="entry name" value="HEAT SHOCK 70 KDA PROTEIN 14"/>
    <property type="match status" value="1"/>
</dbReference>
<reference evidence="4" key="1">
    <citation type="submission" date="2021-07" db="EMBL/GenBank/DDBJ databases">
        <authorList>
            <person name="Catto M.A."/>
            <person name="Jacobson A."/>
            <person name="Kennedy G."/>
            <person name="Labadie P."/>
            <person name="Hunt B.G."/>
            <person name="Srinivasan R."/>
        </authorList>
    </citation>
    <scope>NUCLEOTIDE SEQUENCE</scope>
    <source>
        <strain evidence="4">PL_HMW_Pooled</strain>
        <tissue evidence="4">Head</tissue>
    </source>
</reference>
<protein>
    <submittedName>
        <fullName evidence="4">Zinc finger and SCAN domain-containing protein 29</fullName>
    </submittedName>
</protein>
<name>A0AAE1HTC6_9NEOP</name>
<sequence>MAIVLDVSRHAPVASDDGILLQDGKICIFDKIDENVMWIEATEEAVTLFELKAVTSTNSQMTQDSSASRVSDAAISAAGSDDATEFPGVAVNWKGRDDAVRQLIHLWHKHETLFKSKSIKNDAVWVKVAAQLQTANPLWNYTWQQCKDKIKYVRKEYMKAKDWSRQSGNSPKTCPFYEEMDEALGDKPCVEPVALASSTIKRPATKGSASDDGCESDGSEESNSENKKQKSKKKKTRVQKEIESWTEVLRRDAEKREEARERRFERGLQTYQDIMQKLLDKL</sequence>
<evidence type="ECO:0000313" key="5">
    <source>
        <dbReference type="EMBL" id="KAK3929367.1"/>
    </source>
</evidence>
<feature type="domain" description="Myb/SANT-like DNA-binding" evidence="2">
    <location>
        <begin position="97"/>
        <end position="182"/>
    </location>
</feature>
<proteinExistence type="predicted"/>
<evidence type="ECO:0000313" key="3">
    <source>
        <dbReference type="EMBL" id="KAK3909076.1"/>
    </source>
</evidence>
<gene>
    <name evidence="4" type="ORF">KUF71_000470</name>
    <name evidence="3" type="ORF">KUF71_003675</name>
    <name evidence="5" type="ORF">KUF71_017827</name>
</gene>
<comment type="caution">
    <text evidence="4">The sequence shown here is derived from an EMBL/GenBank/DDBJ whole genome shotgun (WGS) entry which is preliminary data.</text>
</comment>
<feature type="region of interest" description="Disordered" evidence="1">
    <location>
        <begin position="201"/>
        <end position="269"/>
    </location>
</feature>
<accession>A0AAE1HTC6</accession>
<feature type="compositionally biased region" description="Acidic residues" evidence="1">
    <location>
        <begin position="212"/>
        <end position="223"/>
    </location>
</feature>
<feature type="compositionally biased region" description="Basic and acidic residues" evidence="1">
    <location>
        <begin position="238"/>
        <end position="266"/>
    </location>
</feature>
<dbReference type="InterPro" id="IPR044822">
    <property type="entry name" value="Myb_DNA-bind_4"/>
</dbReference>
<dbReference type="EMBL" id="JAHWGI010001398">
    <property type="protein sequence ID" value="KAK3929367.1"/>
    <property type="molecule type" value="Genomic_DNA"/>
</dbReference>